<dbReference type="InterPro" id="IPR058531">
    <property type="entry name" value="Baseplate_J_M"/>
</dbReference>
<reference evidence="4" key="1">
    <citation type="journal article" date="2019" name="Int. J. Syst. Evol. Microbiol.">
        <title>The Global Catalogue of Microorganisms (GCM) 10K type strain sequencing project: providing services to taxonomists for standard genome sequencing and annotation.</title>
        <authorList>
            <consortium name="The Broad Institute Genomics Platform"/>
            <consortium name="The Broad Institute Genome Sequencing Center for Infectious Disease"/>
            <person name="Wu L."/>
            <person name="Ma J."/>
        </authorList>
    </citation>
    <scope>NUCLEOTIDE SEQUENCE [LARGE SCALE GENOMIC DNA]</scope>
    <source>
        <strain evidence="4">KCTC 52677</strain>
    </source>
</reference>
<name>A0ABV7DIC2_9HYPH</name>
<dbReference type="InterPro" id="IPR006949">
    <property type="entry name" value="Barrel_Baseplate_J-like"/>
</dbReference>
<evidence type="ECO:0000313" key="4">
    <source>
        <dbReference type="Proteomes" id="UP001595377"/>
    </source>
</evidence>
<dbReference type="Pfam" id="PF04865">
    <property type="entry name" value="Baseplate_J"/>
    <property type="match status" value="1"/>
</dbReference>
<gene>
    <name evidence="3" type="ORF">ACFOHH_16425</name>
</gene>
<evidence type="ECO:0000259" key="1">
    <source>
        <dbReference type="Pfam" id="PF04865"/>
    </source>
</evidence>
<feature type="domain" description="Baseplate J-like central" evidence="2">
    <location>
        <begin position="203"/>
        <end position="284"/>
    </location>
</feature>
<sequence>MGLIIPKARELAARFAASVEDGLLAIRPDLDPVALSRAVRSPRGVFAQLGRAVVLVVSEIHEHVAYWARQYFPDTAEDEHVLRHAGIWGIDQRTPVAAIGSVLLEGDPGFPIPVSTEFSSGDGVLYRTTEAAVIGPAGTVTVAAVAVEAGPEGNLEAGIRLTTVVAEPRIARASVDGPFVGGVGEWTMEELAAATLAHIRQRPHGGAAFDYPTWLASRFPVAAVNVVEDWIGRGSVGIVVMMRDADGSPRVPSAGEVEAMQDFLGAPGSQTGVRPVTARVVVVAGEIVELPLTVRVRPDTPLTRAAVKEAWKRFVATIGDAEDEENAGPIGARIEKSRIGEAISAAAGEYAHDLITPAATYTLARTEYPVAGEPVFGV</sequence>
<dbReference type="InterPro" id="IPR052399">
    <property type="entry name" value="Phage_Baseplate_Assmbl_Protein"/>
</dbReference>
<organism evidence="3 4">
    <name type="scientific">Shinella pollutisoli</name>
    <dbReference type="NCBI Taxonomy" id="2250594"/>
    <lineage>
        <taxon>Bacteria</taxon>
        <taxon>Pseudomonadati</taxon>
        <taxon>Pseudomonadota</taxon>
        <taxon>Alphaproteobacteria</taxon>
        <taxon>Hyphomicrobiales</taxon>
        <taxon>Rhizobiaceae</taxon>
        <taxon>Shinella</taxon>
    </lineage>
</organism>
<protein>
    <submittedName>
        <fullName evidence="3">Baseplate J/gp47 family protein</fullName>
    </submittedName>
</protein>
<feature type="domain" description="Baseplate protein J-like barrel" evidence="1">
    <location>
        <begin position="102"/>
        <end position="182"/>
    </location>
</feature>
<dbReference type="PANTHER" id="PTHR37829">
    <property type="entry name" value="PHAGE-LIKE ELEMENT PBSX PROTEIN XKDT"/>
    <property type="match status" value="1"/>
</dbReference>
<dbReference type="RefSeq" id="WP_257317175.1">
    <property type="nucleotide sequence ID" value="NZ_JANFDG010000026.1"/>
</dbReference>
<proteinExistence type="predicted"/>
<dbReference type="EMBL" id="JBHRSP010000025">
    <property type="protein sequence ID" value="MFC3074699.1"/>
    <property type="molecule type" value="Genomic_DNA"/>
</dbReference>
<evidence type="ECO:0000259" key="2">
    <source>
        <dbReference type="Pfam" id="PF26078"/>
    </source>
</evidence>
<dbReference type="Proteomes" id="UP001595377">
    <property type="component" value="Unassembled WGS sequence"/>
</dbReference>
<dbReference type="Pfam" id="PF26078">
    <property type="entry name" value="Baseplate_J_M"/>
    <property type="match status" value="1"/>
</dbReference>
<accession>A0ABV7DIC2</accession>
<keyword evidence="4" id="KW-1185">Reference proteome</keyword>
<dbReference type="PANTHER" id="PTHR37829:SF3">
    <property type="entry name" value="PROTEIN JAYE-RELATED"/>
    <property type="match status" value="1"/>
</dbReference>
<comment type="caution">
    <text evidence="3">The sequence shown here is derived from an EMBL/GenBank/DDBJ whole genome shotgun (WGS) entry which is preliminary data.</text>
</comment>
<evidence type="ECO:0000313" key="3">
    <source>
        <dbReference type="EMBL" id="MFC3074699.1"/>
    </source>
</evidence>